<dbReference type="Pfam" id="PF13358">
    <property type="entry name" value="DDE_3"/>
    <property type="match status" value="1"/>
</dbReference>
<dbReference type="PANTHER" id="PTHR46564:SF1">
    <property type="entry name" value="TRANSPOSASE"/>
    <property type="match status" value="1"/>
</dbReference>
<gene>
    <name evidence="3" type="ORF">SAMN05445850_7642</name>
</gene>
<dbReference type="Proteomes" id="UP000199365">
    <property type="component" value="Unassembled WGS sequence"/>
</dbReference>
<keyword evidence="4" id="KW-1185">Reference proteome</keyword>
<dbReference type="InterPro" id="IPR009057">
    <property type="entry name" value="Homeodomain-like_sf"/>
</dbReference>
<proteinExistence type="predicted"/>
<evidence type="ECO:0000313" key="4">
    <source>
        <dbReference type="Proteomes" id="UP000199365"/>
    </source>
</evidence>
<evidence type="ECO:0000313" key="3">
    <source>
        <dbReference type="EMBL" id="SDR61255.1"/>
    </source>
</evidence>
<sequence>MREDDGRQLSHATLEEIRIRAVKRVEAGESPEDVIRTLGFSRARIYEWLAAWREGGIEALRAKAIPGRPMKLSSEAIRFVYQTVTTKNPIQMKFEFALWTRDMVRELIREHFNVRLSEVSVGRLLRKLGLSPQRPLARAYQRDPELVESWMRDEYPAIAGQAKRCGAQIFFVDESTVRSDYHSGTTWAPVGQNPVVEVTGARFKMNLISAISPRGQLRFMCFEGSFKISVYVDFVKRLMLTADAPVFLIADGHPVHRCKAIRQLAAESNGRLCLFLLPAYSPDLNPDELVWGYLKHHRIGKLAIKGPGHLKQRVRAVLRSLQKIPALVRSMFQHPSVRYAA</sequence>
<reference evidence="4" key="1">
    <citation type="submission" date="2016-10" db="EMBL/GenBank/DDBJ databases">
        <authorList>
            <person name="Varghese N."/>
            <person name="Submissions S."/>
        </authorList>
    </citation>
    <scope>NUCLEOTIDE SEQUENCE [LARGE SCALE GENOMIC DNA]</scope>
    <source>
        <strain evidence="4">DUS833</strain>
    </source>
</reference>
<dbReference type="InterPro" id="IPR047655">
    <property type="entry name" value="Transpos_IS630-like"/>
</dbReference>
<feature type="domain" description="Winged helix-turn helix" evidence="2">
    <location>
        <begin position="95"/>
        <end position="153"/>
    </location>
</feature>
<name>A0A1H1KHK2_9BURK</name>
<evidence type="ECO:0000259" key="2">
    <source>
        <dbReference type="Pfam" id="PF13592"/>
    </source>
</evidence>
<feature type="domain" description="Tc1-like transposase DDE" evidence="1">
    <location>
        <begin position="169"/>
        <end position="299"/>
    </location>
</feature>
<dbReference type="GO" id="GO:0003676">
    <property type="term" value="F:nucleic acid binding"/>
    <property type="evidence" value="ECO:0007669"/>
    <property type="project" value="InterPro"/>
</dbReference>
<protein>
    <submittedName>
        <fullName evidence="3">Transposase</fullName>
    </submittedName>
</protein>
<dbReference type="InterPro" id="IPR036397">
    <property type="entry name" value="RNaseH_sf"/>
</dbReference>
<dbReference type="STRING" id="157910.SAMN05445850_7642"/>
<dbReference type="Pfam" id="PF13384">
    <property type="entry name" value="HTH_23"/>
    <property type="match status" value="1"/>
</dbReference>
<organism evidence="3 4">
    <name type="scientific">Paraburkholderia tuberum</name>
    <dbReference type="NCBI Taxonomy" id="157910"/>
    <lineage>
        <taxon>Bacteria</taxon>
        <taxon>Pseudomonadati</taxon>
        <taxon>Pseudomonadota</taxon>
        <taxon>Betaproteobacteria</taxon>
        <taxon>Burkholderiales</taxon>
        <taxon>Burkholderiaceae</taxon>
        <taxon>Paraburkholderia</taxon>
    </lineage>
</organism>
<dbReference type="InterPro" id="IPR025959">
    <property type="entry name" value="Winged_HTH_dom"/>
</dbReference>
<evidence type="ECO:0000259" key="1">
    <source>
        <dbReference type="Pfam" id="PF13358"/>
    </source>
</evidence>
<accession>A0A1H1KHK2</accession>
<dbReference type="AlphaFoldDB" id="A0A1H1KHK2"/>
<dbReference type="EMBL" id="FNKX01000004">
    <property type="protein sequence ID" value="SDR61255.1"/>
    <property type="molecule type" value="Genomic_DNA"/>
</dbReference>
<dbReference type="PANTHER" id="PTHR46564">
    <property type="entry name" value="TRANSPOSASE"/>
    <property type="match status" value="1"/>
</dbReference>
<dbReference type="SUPFAM" id="SSF46689">
    <property type="entry name" value="Homeodomain-like"/>
    <property type="match status" value="1"/>
</dbReference>
<dbReference type="NCBIfam" id="NF033545">
    <property type="entry name" value="transpos_IS630"/>
    <property type="match status" value="1"/>
</dbReference>
<dbReference type="InterPro" id="IPR038717">
    <property type="entry name" value="Tc1-like_DDE_dom"/>
</dbReference>
<dbReference type="Pfam" id="PF13592">
    <property type="entry name" value="HTH_33"/>
    <property type="match status" value="1"/>
</dbReference>
<dbReference type="RefSeq" id="WP_090812199.1">
    <property type="nucleotide sequence ID" value="NZ_FNKX01000004.1"/>
</dbReference>
<dbReference type="Gene3D" id="3.30.420.10">
    <property type="entry name" value="Ribonuclease H-like superfamily/Ribonuclease H"/>
    <property type="match status" value="1"/>
</dbReference>